<protein>
    <recommendedName>
        <fullName evidence="3">Replication initiation factor</fullName>
    </recommendedName>
</protein>
<organism evidence="1 2">
    <name type="scientific">Salegentibacter maritimus</name>
    <dbReference type="NCBI Taxonomy" id="2794347"/>
    <lineage>
        <taxon>Bacteria</taxon>
        <taxon>Pseudomonadati</taxon>
        <taxon>Bacteroidota</taxon>
        <taxon>Flavobacteriia</taxon>
        <taxon>Flavobacteriales</taxon>
        <taxon>Flavobacteriaceae</taxon>
        <taxon>Salegentibacter</taxon>
    </lineage>
</organism>
<accession>A0ABS0TJC9</accession>
<dbReference type="RefSeq" id="WP_198639329.1">
    <property type="nucleotide sequence ID" value="NZ_JAEHNY010000014.1"/>
</dbReference>
<dbReference type="Proteomes" id="UP000635665">
    <property type="component" value="Unassembled WGS sequence"/>
</dbReference>
<reference evidence="1 2" key="1">
    <citation type="submission" date="2020-12" db="EMBL/GenBank/DDBJ databases">
        <title>Salegentibacter orientalis sp. nov., isolated from costal sediment.</title>
        <authorList>
            <person name="Lian F.-B."/>
        </authorList>
    </citation>
    <scope>NUCLEOTIDE SEQUENCE [LARGE SCALE GENOMIC DNA]</scope>
    <source>
        <strain evidence="1 2">F60176</strain>
    </source>
</reference>
<evidence type="ECO:0000313" key="2">
    <source>
        <dbReference type="Proteomes" id="UP000635665"/>
    </source>
</evidence>
<name>A0ABS0TJC9_9FLAO</name>
<keyword evidence="2" id="KW-1185">Reference proteome</keyword>
<comment type="caution">
    <text evidence="1">The sequence shown here is derived from an EMBL/GenBank/DDBJ whole genome shotgun (WGS) entry which is preliminary data.</text>
</comment>
<evidence type="ECO:0008006" key="3">
    <source>
        <dbReference type="Google" id="ProtNLM"/>
    </source>
</evidence>
<proteinExistence type="predicted"/>
<sequence length="304" mass="36897">MIDFIRFYNIDKESFDFRTERKRVIPLFSKIDNESGEFLEYPKIGRFHNMELRITEKSSYIMGSLHKMRNTEFGFGKHNYNNLSLCDNYEALEILIDQFYIRPDKTKITNLEFGLNIPLEYDPSIFIDNCLMWDFKAPSVIETFSSKGYLKQFKKSDYSLKVYNKGKQYKRKENILRIEVKITSKRKLEDLGIFSLVDLYESESYRRLFEFLLEQYEKLLMVDYQIMRKALREDEIHILKQYTNSHYWLNLQKELSANAYYKRRRKCNEYIQFYSFDKSKRKVRDLLIKQFQDNLDCNTYIMAA</sequence>
<gene>
    <name evidence="1" type="ORF">I6U50_14215</name>
</gene>
<evidence type="ECO:0000313" key="1">
    <source>
        <dbReference type="EMBL" id="MBI6121177.1"/>
    </source>
</evidence>
<dbReference type="EMBL" id="JAEHNY010000014">
    <property type="protein sequence ID" value="MBI6121177.1"/>
    <property type="molecule type" value="Genomic_DNA"/>
</dbReference>